<reference evidence="1 2" key="1">
    <citation type="submission" date="2024-04" db="EMBL/GenBank/DDBJ databases">
        <title>Flavobacterium sp. DGU41 16S ribosomal RNA gene Genome sequencing and assembly.</title>
        <authorList>
            <person name="Park S."/>
        </authorList>
    </citation>
    <scope>NUCLEOTIDE SEQUENCE [LARGE SCALE GENOMIC DNA]</scope>
    <source>
        <strain evidence="1 2">DGU41</strain>
    </source>
</reference>
<keyword evidence="2" id="KW-1185">Reference proteome</keyword>
<sequence>MGNSWNVSLFSLSYERGGTRGDGFEDFGNPYSNERAYRYNAGSQTAHYHGATLKDIHPKLQYKGVSAGGMITSSRTWVFKLYIWKRKKKAVCGFWLSLLLG</sequence>
<dbReference type="RefSeq" id="WP_341681330.1">
    <property type="nucleotide sequence ID" value="NZ_JBBYHT010000001.1"/>
</dbReference>
<gene>
    <name evidence="1" type="ORF">AAEO58_01460</name>
</gene>
<evidence type="ECO:0000313" key="2">
    <source>
        <dbReference type="Proteomes" id="UP001393056"/>
    </source>
</evidence>
<protein>
    <submittedName>
        <fullName evidence="1">Uncharacterized protein</fullName>
    </submittedName>
</protein>
<proteinExistence type="predicted"/>
<organism evidence="1 2">
    <name type="scientific">Flavobacterium helocola</name>
    <dbReference type="NCBI Taxonomy" id="3139139"/>
    <lineage>
        <taxon>Bacteria</taxon>
        <taxon>Pseudomonadati</taxon>
        <taxon>Bacteroidota</taxon>
        <taxon>Flavobacteriia</taxon>
        <taxon>Flavobacteriales</taxon>
        <taxon>Flavobacteriaceae</taxon>
        <taxon>Flavobacterium</taxon>
    </lineage>
</organism>
<evidence type="ECO:0000313" key="1">
    <source>
        <dbReference type="EMBL" id="MEL1246701.1"/>
    </source>
</evidence>
<dbReference type="EMBL" id="JBBYHT010000001">
    <property type="protein sequence ID" value="MEL1246701.1"/>
    <property type="molecule type" value="Genomic_DNA"/>
</dbReference>
<accession>A0ABU9I391</accession>
<dbReference type="Proteomes" id="UP001393056">
    <property type="component" value="Unassembled WGS sequence"/>
</dbReference>
<name>A0ABU9I391_9FLAO</name>
<comment type="caution">
    <text evidence="1">The sequence shown here is derived from an EMBL/GenBank/DDBJ whole genome shotgun (WGS) entry which is preliminary data.</text>
</comment>